<protein>
    <submittedName>
        <fullName evidence="1">Uncharacterized protein</fullName>
    </submittedName>
</protein>
<dbReference type="AlphaFoldDB" id="U2EGD8"/>
<sequence>MATNNLDQHWDELCEEWNEANERFLASFERVNKHFMAAANDASASNASSSELDEQAAAWKQLEDIKLRISNFVERNS</sequence>
<gene>
    <name evidence="1" type="ORF">SSPSH_003689</name>
</gene>
<reference evidence="1 2" key="1">
    <citation type="journal article" date="2011" name="J. Bacteriol.">
        <title>Genome sequence of Salinisphaera shabanensis, a gammaproteobacterium from the harsh, variable environment of the brine-seawater interface of the Shaban Deep in the Red Sea.</title>
        <authorList>
            <person name="Antunes A."/>
            <person name="Alam I."/>
            <person name="Bajic V.B."/>
            <person name="Stingl U."/>
        </authorList>
    </citation>
    <scope>NUCLEOTIDE SEQUENCE [LARGE SCALE GENOMIC DNA]</scope>
    <source>
        <strain evidence="1 2">E1L3A</strain>
    </source>
</reference>
<evidence type="ECO:0000313" key="1">
    <source>
        <dbReference type="EMBL" id="ERJ17477.1"/>
    </source>
</evidence>
<dbReference type="RefSeq" id="WP_021031939.1">
    <property type="nucleotide sequence ID" value="NZ_AFNV02000037.1"/>
</dbReference>
<evidence type="ECO:0000313" key="2">
    <source>
        <dbReference type="Proteomes" id="UP000006242"/>
    </source>
</evidence>
<name>U2EGD8_9GAMM</name>
<dbReference type="EMBL" id="AFNV02000037">
    <property type="protein sequence ID" value="ERJ17477.1"/>
    <property type="molecule type" value="Genomic_DNA"/>
</dbReference>
<accession>U2EGD8</accession>
<reference evidence="1 2" key="2">
    <citation type="journal article" date="2013" name="PLoS ONE">
        <title>INDIGO - INtegrated Data Warehouse of MIcrobial GenOmes with Examples from the Red Sea Extremophiles.</title>
        <authorList>
            <person name="Alam I."/>
            <person name="Antunes A."/>
            <person name="Kamau A.A."/>
            <person name="Ba Alawi W."/>
            <person name="Kalkatawi M."/>
            <person name="Stingl U."/>
            <person name="Bajic V.B."/>
        </authorList>
    </citation>
    <scope>NUCLEOTIDE SEQUENCE [LARGE SCALE GENOMIC DNA]</scope>
    <source>
        <strain evidence="1 2">E1L3A</strain>
    </source>
</reference>
<organism evidence="1 2">
    <name type="scientific">Salinisphaera shabanensis E1L3A</name>
    <dbReference type="NCBI Taxonomy" id="1033802"/>
    <lineage>
        <taxon>Bacteria</taxon>
        <taxon>Pseudomonadati</taxon>
        <taxon>Pseudomonadota</taxon>
        <taxon>Gammaproteobacteria</taxon>
        <taxon>Salinisphaerales</taxon>
        <taxon>Salinisphaeraceae</taxon>
        <taxon>Salinisphaera</taxon>
    </lineage>
</organism>
<proteinExistence type="predicted"/>
<dbReference type="Proteomes" id="UP000006242">
    <property type="component" value="Unassembled WGS sequence"/>
</dbReference>
<keyword evidence="2" id="KW-1185">Reference proteome</keyword>
<dbReference type="STRING" id="1033802.SSPSH_003689"/>
<comment type="caution">
    <text evidence="1">The sequence shown here is derived from an EMBL/GenBank/DDBJ whole genome shotgun (WGS) entry which is preliminary data.</text>
</comment>